<dbReference type="Proteomes" id="UP000284562">
    <property type="component" value="Unassembled WGS sequence"/>
</dbReference>
<dbReference type="Gene3D" id="3.40.50.2000">
    <property type="entry name" value="Glycogen Phosphorylase B"/>
    <property type="match status" value="1"/>
</dbReference>
<feature type="domain" description="Glycosyl transferase family 1" evidence="2">
    <location>
        <begin position="225"/>
        <end position="372"/>
    </location>
</feature>
<accession>A0AA92V6K3</accession>
<comment type="caution">
    <text evidence="3">The sequence shown here is derived from an EMBL/GenBank/DDBJ whole genome shotgun (WGS) entry which is preliminary data.</text>
</comment>
<dbReference type="GO" id="GO:0016757">
    <property type="term" value="F:glycosyltransferase activity"/>
    <property type="evidence" value="ECO:0007669"/>
    <property type="project" value="InterPro"/>
</dbReference>
<name>A0AA92V6K3_9BACT</name>
<dbReference type="EMBL" id="QRNN01000008">
    <property type="protein sequence ID" value="RHK49587.1"/>
    <property type="molecule type" value="Genomic_DNA"/>
</dbReference>
<evidence type="ECO:0000313" key="3">
    <source>
        <dbReference type="EMBL" id="RHK49587.1"/>
    </source>
</evidence>
<protein>
    <submittedName>
        <fullName evidence="3">Glycosyltransferase</fullName>
    </submittedName>
</protein>
<sequence>MRYKAMSKRILIDMLPFQHSFGVGGALSFTKAVYDCLFENKTDDVFVYGIYDSHRGVAQQYNLFEYAKSHGIELYDVSKKPLRNFISENSINCFYIAFGQFYEGIDLTGIKTKVIMFIHDIFDIERCDNKIDYSITDPGSLTPWQRVKRIINLACGRYAKQAQHRYCDIMHLYAAKNTISYTVSNYSANALKYYFPKIKKEIRVCYSPLRKAEITGNIENEVLKELVERGKKYFFMIAANRIYKNPGIVMKVFKRISEEYDIKLVTLKYGKSINNSHIDINYLSDADMDYAYKHALALLFPSFFEGFGYPPIEAIVNGTPAIASNVTSIPEVLGNAGIYFSPFYPADLYQAMKLVIENPSIKDHELHERAKEITTKQEEDLNKLINEILK</sequence>
<evidence type="ECO:0000256" key="1">
    <source>
        <dbReference type="ARBA" id="ARBA00022679"/>
    </source>
</evidence>
<evidence type="ECO:0000259" key="2">
    <source>
        <dbReference type="Pfam" id="PF00534"/>
    </source>
</evidence>
<organism evidence="3 4">
    <name type="scientific">Segatella copri</name>
    <dbReference type="NCBI Taxonomy" id="165179"/>
    <lineage>
        <taxon>Bacteria</taxon>
        <taxon>Pseudomonadati</taxon>
        <taxon>Bacteroidota</taxon>
        <taxon>Bacteroidia</taxon>
        <taxon>Bacteroidales</taxon>
        <taxon>Prevotellaceae</taxon>
        <taxon>Segatella</taxon>
    </lineage>
</organism>
<keyword evidence="1" id="KW-0808">Transferase</keyword>
<dbReference type="GO" id="GO:0009103">
    <property type="term" value="P:lipopolysaccharide biosynthetic process"/>
    <property type="evidence" value="ECO:0007669"/>
    <property type="project" value="TreeGrafter"/>
</dbReference>
<reference evidence="3 4" key="1">
    <citation type="submission" date="2018-08" db="EMBL/GenBank/DDBJ databases">
        <title>A genome reference for cultivated species of the human gut microbiota.</title>
        <authorList>
            <person name="Zou Y."/>
            <person name="Xue W."/>
            <person name="Luo G."/>
        </authorList>
    </citation>
    <scope>NUCLEOTIDE SEQUENCE [LARGE SCALE GENOMIC DNA]</scope>
    <source>
        <strain evidence="3 4">AF43-2</strain>
    </source>
</reference>
<dbReference type="SUPFAM" id="SSF53756">
    <property type="entry name" value="UDP-Glycosyltransferase/glycogen phosphorylase"/>
    <property type="match status" value="1"/>
</dbReference>
<dbReference type="InterPro" id="IPR001296">
    <property type="entry name" value="Glyco_trans_1"/>
</dbReference>
<dbReference type="PANTHER" id="PTHR46401:SF2">
    <property type="entry name" value="GLYCOSYLTRANSFERASE WBBK-RELATED"/>
    <property type="match status" value="1"/>
</dbReference>
<proteinExistence type="predicted"/>
<dbReference type="Pfam" id="PF00534">
    <property type="entry name" value="Glycos_transf_1"/>
    <property type="match status" value="1"/>
</dbReference>
<dbReference type="AlphaFoldDB" id="A0AA92V6K3"/>
<evidence type="ECO:0000313" key="4">
    <source>
        <dbReference type="Proteomes" id="UP000284562"/>
    </source>
</evidence>
<dbReference type="PANTHER" id="PTHR46401">
    <property type="entry name" value="GLYCOSYLTRANSFERASE WBBK-RELATED"/>
    <property type="match status" value="1"/>
</dbReference>
<gene>
    <name evidence="3" type="ORF">DW064_03380</name>
</gene>